<dbReference type="EMBL" id="KQ981490">
    <property type="protein sequence ID" value="KYN41171.1"/>
    <property type="molecule type" value="Genomic_DNA"/>
</dbReference>
<dbReference type="Proteomes" id="UP000078541">
    <property type="component" value="Unassembled WGS sequence"/>
</dbReference>
<accession>A0A195FLF5</accession>
<organism evidence="1 2">
    <name type="scientific">Trachymyrmex septentrionalis</name>
    <dbReference type="NCBI Taxonomy" id="34720"/>
    <lineage>
        <taxon>Eukaryota</taxon>
        <taxon>Metazoa</taxon>
        <taxon>Ecdysozoa</taxon>
        <taxon>Arthropoda</taxon>
        <taxon>Hexapoda</taxon>
        <taxon>Insecta</taxon>
        <taxon>Pterygota</taxon>
        <taxon>Neoptera</taxon>
        <taxon>Endopterygota</taxon>
        <taxon>Hymenoptera</taxon>
        <taxon>Apocrita</taxon>
        <taxon>Aculeata</taxon>
        <taxon>Formicoidea</taxon>
        <taxon>Formicidae</taxon>
        <taxon>Myrmicinae</taxon>
        <taxon>Trachymyrmex</taxon>
    </lineage>
</organism>
<protein>
    <submittedName>
        <fullName evidence="1">Uncharacterized protein</fullName>
    </submittedName>
</protein>
<reference evidence="1 2" key="1">
    <citation type="submission" date="2016-03" db="EMBL/GenBank/DDBJ databases">
        <title>Trachymyrmex septentrionalis WGS genome.</title>
        <authorList>
            <person name="Nygaard S."/>
            <person name="Hu H."/>
            <person name="Boomsma J."/>
            <person name="Zhang G."/>
        </authorList>
    </citation>
    <scope>NUCLEOTIDE SEQUENCE [LARGE SCALE GENOMIC DNA]</scope>
    <source>
        <strain evidence="1">Tsep2-gDNA-1</strain>
        <tissue evidence="1">Whole body</tissue>
    </source>
</reference>
<evidence type="ECO:0000313" key="1">
    <source>
        <dbReference type="EMBL" id="KYN41171.1"/>
    </source>
</evidence>
<evidence type="ECO:0000313" key="2">
    <source>
        <dbReference type="Proteomes" id="UP000078541"/>
    </source>
</evidence>
<keyword evidence="2" id="KW-1185">Reference proteome</keyword>
<dbReference type="AlphaFoldDB" id="A0A195FLF5"/>
<gene>
    <name evidence="1" type="ORF">ALC56_04322</name>
</gene>
<name>A0A195FLF5_9HYME</name>
<sequence length="273" mass="30902">MNKRETVEIVSSRQCGAVIRRKKLRISWLFPTLRARYERSYVGPTGKNEELRYFLHTLTGLKAGFPAYAVPKQQFADGTYGGGYCGGVTLPSPQFRRVLAIRPVEASLFRVSRIFLNFPSIYFRLYQYIRTLAKQDPLFHKLSPNKEDFAKQGSNEDCEISREFQRHRGLIERTRIAELELASRIVFSSSAASSFLLHGNNAARLPSLAIPSYEIRVSARKLLLAVAARRSYCLARSSARTCCFSAATLHPHFLGCCLKAYSPLILTMIPKKL</sequence>
<proteinExistence type="predicted"/>